<evidence type="ECO:0000256" key="1">
    <source>
        <dbReference type="ARBA" id="ARBA00023015"/>
    </source>
</evidence>
<dbReference type="RefSeq" id="WP_182921569.1">
    <property type="nucleotide sequence ID" value="NZ_WNXD01000001.1"/>
</dbReference>
<dbReference type="Gene3D" id="3.40.50.2300">
    <property type="match status" value="2"/>
</dbReference>
<keyword evidence="1" id="KW-0805">Transcription regulation</keyword>
<gene>
    <name evidence="5" type="ORF">GM921_05380</name>
</gene>
<dbReference type="InterPro" id="IPR001761">
    <property type="entry name" value="Peripla_BP/Lac1_sug-bd_dom"/>
</dbReference>
<dbReference type="GO" id="GO:0003700">
    <property type="term" value="F:DNA-binding transcription factor activity"/>
    <property type="evidence" value="ECO:0007669"/>
    <property type="project" value="TreeGrafter"/>
</dbReference>
<dbReference type="Pfam" id="PF00356">
    <property type="entry name" value="LacI"/>
    <property type="match status" value="1"/>
</dbReference>
<feature type="domain" description="HTH lacI-type" evidence="4">
    <location>
        <begin position="4"/>
        <end position="58"/>
    </location>
</feature>
<dbReference type="CDD" id="cd06267">
    <property type="entry name" value="PBP1_LacI_sugar_binding-like"/>
    <property type="match status" value="1"/>
</dbReference>
<sequence>MSKVTLKILAKQLNLSTAAVSKALRDSHEISEVTKKRVISLANELAYVPHPYAGSLREKRSKTIAVVIPEVADSFFSLALNGIEAIAIQKGYHALIYLTHESVDREIQILKDLEFGRVDGVLMSITMKTTSFEHIKALNHKIPLVFFDRVCDEVDTAKITTNDYECGYQATQHLIDCGCKRISILTISNSLSISSKRMNGYLQALEDNGIPYEPELNISYGDDSEKNHELITALMSKPDRPDGILATVSKMTMDIYLVAMELGINIPQELKVVCFSNESTAAILNPSLTTITQPAFDIGKQAATILFKALEKKYLILSEESIVIPSSLIVRRSTIA</sequence>
<evidence type="ECO:0000313" key="6">
    <source>
        <dbReference type="Proteomes" id="UP000601055"/>
    </source>
</evidence>
<dbReference type="SUPFAM" id="SSF53822">
    <property type="entry name" value="Periplasmic binding protein-like I"/>
    <property type="match status" value="1"/>
</dbReference>
<dbReference type="Pfam" id="PF00532">
    <property type="entry name" value="Peripla_BP_1"/>
    <property type="match status" value="1"/>
</dbReference>
<organism evidence="5 6">
    <name type="scientific">Pedobacter planticolens</name>
    <dbReference type="NCBI Taxonomy" id="2679964"/>
    <lineage>
        <taxon>Bacteria</taxon>
        <taxon>Pseudomonadati</taxon>
        <taxon>Bacteroidota</taxon>
        <taxon>Sphingobacteriia</taxon>
        <taxon>Sphingobacteriales</taxon>
        <taxon>Sphingobacteriaceae</taxon>
        <taxon>Pedobacter</taxon>
    </lineage>
</organism>
<dbReference type="InterPro" id="IPR000843">
    <property type="entry name" value="HTH_LacI"/>
</dbReference>
<evidence type="ECO:0000313" key="5">
    <source>
        <dbReference type="EMBL" id="MBB2144902.1"/>
    </source>
</evidence>
<dbReference type="EMBL" id="WNXD01000001">
    <property type="protein sequence ID" value="MBB2144902.1"/>
    <property type="molecule type" value="Genomic_DNA"/>
</dbReference>
<reference evidence="5" key="1">
    <citation type="submission" date="2019-11" db="EMBL/GenBank/DDBJ databases">
        <title>Description of Pedobacter sp. LMG 31464T.</title>
        <authorList>
            <person name="Carlier A."/>
            <person name="Qi S."/>
            <person name="Vandamme P."/>
        </authorList>
    </citation>
    <scope>NUCLEOTIDE SEQUENCE</scope>
    <source>
        <strain evidence="5">LMG 31464</strain>
    </source>
</reference>
<keyword evidence="2" id="KW-0238">DNA-binding</keyword>
<evidence type="ECO:0000256" key="3">
    <source>
        <dbReference type="ARBA" id="ARBA00023163"/>
    </source>
</evidence>
<name>A0A923DVW1_9SPHI</name>
<evidence type="ECO:0000256" key="2">
    <source>
        <dbReference type="ARBA" id="ARBA00023125"/>
    </source>
</evidence>
<dbReference type="SMART" id="SM00354">
    <property type="entry name" value="HTH_LACI"/>
    <property type="match status" value="1"/>
</dbReference>
<dbReference type="GO" id="GO:0000976">
    <property type="term" value="F:transcription cis-regulatory region binding"/>
    <property type="evidence" value="ECO:0007669"/>
    <property type="project" value="TreeGrafter"/>
</dbReference>
<evidence type="ECO:0000259" key="4">
    <source>
        <dbReference type="PROSITE" id="PS50932"/>
    </source>
</evidence>
<dbReference type="SUPFAM" id="SSF47413">
    <property type="entry name" value="lambda repressor-like DNA-binding domains"/>
    <property type="match status" value="1"/>
</dbReference>
<dbReference type="Proteomes" id="UP000601055">
    <property type="component" value="Unassembled WGS sequence"/>
</dbReference>
<comment type="caution">
    <text evidence="5">The sequence shown here is derived from an EMBL/GenBank/DDBJ whole genome shotgun (WGS) entry which is preliminary data.</text>
</comment>
<accession>A0A923DVW1</accession>
<dbReference type="Gene3D" id="1.10.260.40">
    <property type="entry name" value="lambda repressor-like DNA-binding domains"/>
    <property type="match status" value="1"/>
</dbReference>
<dbReference type="InterPro" id="IPR028082">
    <property type="entry name" value="Peripla_BP_I"/>
</dbReference>
<dbReference type="PROSITE" id="PS50932">
    <property type="entry name" value="HTH_LACI_2"/>
    <property type="match status" value="1"/>
</dbReference>
<dbReference type="CDD" id="cd01392">
    <property type="entry name" value="HTH_LacI"/>
    <property type="match status" value="1"/>
</dbReference>
<protein>
    <submittedName>
        <fullName evidence="5">Substrate-binding domain-containing protein</fullName>
    </submittedName>
</protein>
<keyword evidence="6" id="KW-1185">Reference proteome</keyword>
<dbReference type="PANTHER" id="PTHR30146:SF109">
    <property type="entry name" value="HTH-TYPE TRANSCRIPTIONAL REGULATOR GALS"/>
    <property type="match status" value="1"/>
</dbReference>
<proteinExistence type="predicted"/>
<dbReference type="PANTHER" id="PTHR30146">
    <property type="entry name" value="LACI-RELATED TRANSCRIPTIONAL REPRESSOR"/>
    <property type="match status" value="1"/>
</dbReference>
<dbReference type="AlphaFoldDB" id="A0A923DVW1"/>
<dbReference type="InterPro" id="IPR010982">
    <property type="entry name" value="Lambda_DNA-bd_dom_sf"/>
</dbReference>
<keyword evidence="3" id="KW-0804">Transcription</keyword>